<feature type="chain" id="PRO_5019567994" evidence="5">
    <location>
        <begin position="16"/>
        <end position="213"/>
    </location>
</feature>
<keyword evidence="7" id="KW-1185">Reference proteome</keyword>
<dbReference type="InterPro" id="IPR037175">
    <property type="entry name" value="KFase_sf"/>
</dbReference>
<comment type="caution">
    <text evidence="6">The sequence shown here is derived from an EMBL/GenBank/DDBJ whole genome shotgun (WGS) entry which is preliminary data.</text>
</comment>
<comment type="subcellular location">
    <subcellularLocation>
        <location evidence="1">Secreted</location>
        <location evidence="1">Extracellular space</location>
        <location evidence="1">Extracellular matrix</location>
    </subcellularLocation>
</comment>
<dbReference type="PANTHER" id="PTHR31118">
    <property type="entry name" value="CYCLASE-LIKE PROTEIN 2"/>
    <property type="match status" value="1"/>
</dbReference>
<dbReference type="Gene3D" id="3.50.30.50">
    <property type="entry name" value="Putative cyclase"/>
    <property type="match status" value="1"/>
</dbReference>
<evidence type="ECO:0000313" key="6">
    <source>
        <dbReference type="EMBL" id="RZC11703.1"/>
    </source>
</evidence>
<sequence>MNCLSLFTFLYAICAHSITSTTYPSILDMKTGECSLRSISIGDGVLVPPWREVYEERRIFDITHRYVPEMLVWDSTEGLGHHFLWLEKSMKNGSRANNSNMKVGVHTDTHVDALGHIYNNYYDVDFVVDSLDLTLLNGNIPLLSLQLLLFMPTTYTLLVLFIGLTLLVDVPRDKNITTEVTKSLNIPRGVSHVLFRTLNTDRPLMFKKEFDTS</sequence>
<proteinExistence type="inferred from homology"/>
<dbReference type="GO" id="GO:0019441">
    <property type="term" value="P:L-tryptophan catabolic process to kynurenine"/>
    <property type="evidence" value="ECO:0007669"/>
    <property type="project" value="InterPro"/>
</dbReference>
<keyword evidence="6" id="KW-0378">Hydrolase</keyword>
<dbReference type="EC" id="3.5.1.9" evidence="6"/>
<dbReference type="Pfam" id="PF04199">
    <property type="entry name" value="Cyclase"/>
    <property type="match status" value="1"/>
</dbReference>
<gene>
    <name evidence="6" type="ORF">D0Y65_011768</name>
</gene>
<dbReference type="AlphaFoldDB" id="A0A445KLN2"/>
<evidence type="ECO:0000256" key="2">
    <source>
        <dbReference type="ARBA" id="ARBA00007865"/>
    </source>
</evidence>
<dbReference type="Proteomes" id="UP000289340">
    <property type="component" value="Chromosome 5"/>
</dbReference>
<feature type="signal peptide" evidence="5">
    <location>
        <begin position="1"/>
        <end position="15"/>
    </location>
</feature>
<evidence type="ECO:0000256" key="5">
    <source>
        <dbReference type="SAM" id="SignalP"/>
    </source>
</evidence>
<comment type="similarity">
    <text evidence="2">Belongs to the Cyclase 1 superfamily.</text>
</comment>
<protein>
    <submittedName>
        <fullName evidence="6">Cyclase-like protein 2</fullName>
        <ecNumber evidence="6">3.5.1.9</ecNumber>
    </submittedName>
</protein>
<evidence type="ECO:0000256" key="4">
    <source>
        <dbReference type="SAM" id="Phobius"/>
    </source>
</evidence>
<keyword evidence="4" id="KW-0812">Transmembrane</keyword>
<keyword evidence="5" id="KW-0732">Signal</keyword>
<dbReference type="EMBL" id="QZWG01000005">
    <property type="protein sequence ID" value="RZC11703.1"/>
    <property type="molecule type" value="Genomic_DNA"/>
</dbReference>
<evidence type="ECO:0000256" key="1">
    <source>
        <dbReference type="ARBA" id="ARBA00004498"/>
    </source>
</evidence>
<dbReference type="SUPFAM" id="SSF102198">
    <property type="entry name" value="Putative cyclase"/>
    <property type="match status" value="1"/>
</dbReference>
<accession>A0A445KLN2</accession>
<dbReference type="GO" id="GO:0004061">
    <property type="term" value="F:arylformamidase activity"/>
    <property type="evidence" value="ECO:0007669"/>
    <property type="project" value="UniProtKB-EC"/>
</dbReference>
<evidence type="ECO:0000313" key="7">
    <source>
        <dbReference type="Proteomes" id="UP000289340"/>
    </source>
</evidence>
<dbReference type="PANTHER" id="PTHR31118:SF19">
    <property type="entry name" value="KYNURENINE FORMAMIDASE-LIKE PROTEIN"/>
    <property type="match status" value="1"/>
</dbReference>
<dbReference type="InterPro" id="IPR007325">
    <property type="entry name" value="KFase/CYL"/>
</dbReference>
<keyword evidence="4" id="KW-1133">Transmembrane helix</keyword>
<feature type="transmembrane region" description="Helical" evidence="4">
    <location>
        <begin position="147"/>
        <end position="168"/>
    </location>
</feature>
<evidence type="ECO:0000256" key="3">
    <source>
        <dbReference type="ARBA" id="ARBA00022530"/>
    </source>
</evidence>
<organism evidence="6 7">
    <name type="scientific">Glycine soja</name>
    <name type="common">Wild soybean</name>
    <dbReference type="NCBI Taxonomy" id="3848"/>
    <lineage>
        <taxon>Eukaryota</taxon>
        <taxon>Viridiplantae</taxon>
        <taxon>Streptophyta</taxon>
        <taxon>Embryophyta</taxon>
        <taxon>Tracheophyta</taxon>
        <taxon>Spermatophyta</taxon>
        <taxon>Magnoliopsida</taxon>
        <taxon>eudicotyledons</taxon>
        <taxon>Gunneridae</taxon>
        <taxon>Pentapetalae</taxon>
        <taxon>rosids</taxon>
        <taxon>fabids</taxon>
        <taxon>Fabales</taxon>
        <taxon>Fabaceae</taxon>
        <taxon>Papilionoideae</taxon>
        <taxon>50 kb inversion clade</taxon>
        <taxon>NPAAA clade</taxon>
        <taxon>indigoferoid/millettioid clade</taxon>
        <taxon>Phaseoleae</taxon>
        <taxon>Glycine</taxon>
        <taxon>Glycine subgen. Soja</taxon>
    </lineage>
</organism>
<name>A0A445KLN2_GLYSO</name>
<keyword evidence="4" id="KW-0472">Membrane</keyword>
<reference evidence="6 7" key="1">
    <citation type="submission" date="2018-09" db="EMBL/GenBank/DDBJ databases">
        <title>A high-quality reference genome of wild soybean provides a powerful tool to mine soybean genomes.</title>
        <authorList>
            <person name="Xie M."/>
            <person name="Chung C.Y.L."/>
            <person name="Li M.-W."/>
            <person name="Wong F.-L."/>
            <person name="Chan T.-F."/>
            <person name="Lam H.-M."/>
        </authorList>
    </citation>
    <scope>NUCLEOTIDE SEQUENCE [LARGE SCALE GENOMIC DNA]</scope>
    <source>
        <strain evidence="7">cv. W05</strain>
        <tissue evidence="6">Hypocotyl of etiolated seedlings</tissue>
    </source>
</reference>
<keyword evidence="3" id="KW-0272">Extracellular matrix</keyword>
<keyword evidence="3" id="KW-0964">Secreted</keyword>